<dbReference type="OrthoDB" id="1111074at2"/>
<name>A0A4V5NZS6_9SPHI</name>
<dbReference type="PROSITE" id="PS51257">
    <property type="entry name" value="PROKAR_LIPOPROTEIN"/>
    <property type="match status" value="1"/>
</dbReference>
<dbReference type="AlphaFoldDB" id="A0A4V5NZS6"/>
<feature type="domain" description="DUF5689" evidence="1">
    <location>
        <begin position="55"/>
        <end position="246"/>
    </location>
</feature>
<sequence>MKNLKNYIALIAVFIALFTACKRDTNINIVEGTASSFIANLDLRRVYTGNEVLLTKAATREAVYIKGQVISDHSGGNLPQGLLFVQNAKNLGGGVDSLRGIAINIGVAAANYIPGDSVHVNIEGGTLKRVNGILQITGLTEAKVERKATGVNLRVTQVSTSNLKLSPERYESCLAIIYNCNFEPNIGVETLEGIKTFNEGSGDLQMNVSSNASFKNEFLPYSAIIKGLIIPNSTGLQQIYPRVKSDFTPTSLTVDASIPLGPNPVIITGFFADPSSTDANNEYIQLMATQDLDFRQKNFSVFTTNNAGASTPTGFPTKGWATGDLRTYKFNITRGTVAKGTFFYVGGNKLINGNGSTDISNANWVVSKQYSNIDGDDGIGTKTTNLLANTGNAGGIAVFATTTVNLNTVPSDVVFFAGGGSLFGSGVGYAICDNDRYKRNNGATFQPFYMQGTNTTKVGANPGVNSFSYLGGVYDATTKKWVGSLRVDKPVLTPKTLADIEGKSDVTKVIN</sequence>
<dbReference type="Proteomes" id="UP000310477">
    <property type="component" value="Unassembled WGS sequence"/>
</dbReference>
<dbReference type="RefSeq" id="WP_136877662.1">
    <property type="nucleotide sequence ID" value="NZ_SWBO01000008.1"/>
</dbReference>
<accession>A0A4V5NZS6</accession>
<evidence type="ECO:0000313" key="3">
    <source>
        <dbReference type="Proteomes" id="UP000310477"/>
    </source>
</evidence>
<keyword evidence="3" id="KW-1185">Reference proteome</keyword>
<evidence type="ECO:0000313" key="2">
    <source>
        <dbReference type="EMBL" id="TKB98383.1"/>
    </source>
</evidence>
<gene>
    <name evidence="2" type="ORF">FA045_13770</name>
</gene>
<dbReference type="Pfam" id="PF18942">
    <property type="entry name" value="DUF5689"/>
    <property type="match status" value="1"/>
</dbReference>
<proteinExistence type="predicted"/>
<comment type="caution">
    <text evidence="2">The sequence shown here is derived from an EMBL/GenBank/DDBJ whole genome shotgun (WGS) entry which is preliminary data.</text>
</comment>
<reference evidence="2 3" key="1">
    <citation type="submission" date="2019-04" db="EMBL/GenBank/DDBJ databases">
        <title>Pedobacter sp. AR-2-6 sp. nov., isolated from Arctic soil.</title>
        <authorList>
            <person name="Dahal R.H."/>
            <person name="Kim D.-U."/>
        </authorList>
    </citation>
    <scope>NUCLEOTIDE SEQUENCE [LARGE SCALE GENOMIC DNA]</scope>
    <source>
        <strain evidence="2 3">AR-2-6</strain>
    </source>
</reference>
<protein>
    <recommendedName>
        <fullName evidence="1">DUF5689 domain-containing protein</fullName>
    </recommendedName>
</protein>
<dbReference type="InterPro" id="IPR043744">
    <property type="entry name" value="DUF5689"/>
</dbReference>
<organism evidence="2 3">
    <name type="scientific">Pedobacter cryotolerans</name>
    <dbReference type="NCBI Taxonomy" id="2571270"/>
    <lineage>
        <taxon>Bacteria</taxon>
        <taxon>Pseudomonadati</taxon>
        <taxon>Bacteroidota</taxon>
        <taxon>Sphingobacteriia</taxon>
        <taxon>Sphingobacteriales</taxon>
        <taxon>Sphingobacteriaceae</taxon>
        <taxon>Pedobacter</taxon>
    </lineage>
</organism>
<evidence type="ECO:0000259" key="1">
    <source>
        <dbReference type="Pfam" id="PF18942"/>
    </source>
</evidence>
<dbReference type="EMBL" id="SWBO01000008">
    <property type="protein sequence ID" value="TKB98383.1"/>
    <property type="molecule type" value="Genomic_DNA"/>
</dbReference>